<dbReference type="GO" id="GO:0060271">
    <property type="term" value="P:cilium assembly"/>
    <property type="evidence" value="ECO:0007669"/>
    <property type="project" value="TreeGrafter"/>
</dbReference>
<proteinExistence type="predicted"/>
<accession>A0A833SA24</accession>
<comment type="caution">
    <text evidence="4">The sequence shown here is derived from an EMBL/GenBank/DDBJ whole genome shotgun (WGS) entry which is preliminary data.</text>
</comment>
<sequence length="430" mass="49829">MEDWMEWQNSVRKDDIYMSITAEHNGVVLGDSDSILIKANYEEDIVHVIDITVNLPINVKDKQILNSVVSVPVLIKAFQIIENEQEGQTLSDEAKKKSIFSTKSAVLPTSKLLGICNLDLIPVILGESTFTEKLILETPIFSFDGELIPWQNLPRLTVTVMQDQTSIFQPNEIMNFLHITIESIYNIPEIFAENFYYKAGTIAYIDNEEPEKIIFDRGIWVKYRDVERTKRWNSLRHIENRAQLSKYKLDCDFMGVRNEFSKQFDLANRCTCATYILYAYVTKKVCEDVPRIEWNSLNRCIIWERGIEAMKNYIRKHKFWPFQFEVTTTGSPPTKSKNISSSATQLYQCYVDVSELLFPGRRSCRVVGQLYKFNSMENIQTQNIFSSETQRKEMTEKDKKNKSSNQSLPCPKNFCDIIQVTIVVCDPTTI</sequence>
<organism evidence="4 5">
    <name type="scientific">Frieseomelitta varia</name>
    <dbReference type="NCBI Taxonomy" id="561572"/>
    <lineage>
        <taxon>Eukaryota</taxon>
        <taxon>Metazoa</taxon>
        <taxon>Ecdysozoa</taxon>
        <taxon>Arthropoda</taxon>
        <taxon>Hexapoda</taxon>
        <taxon>Insecta</taxon>
        <taxon>Pterygota</taxon>
        <taxon>Neoptera</taxon>
        <taxon>Endopterygota</taxon>
        <taxon>Hymenoptera</taxon>
        <taxon>Apocrita</taxon>
        <taxon>Aculeata</taxon>
        <taxon>Apoidea</taxon>
        <taxon>Anthophila</taxon>
        <taxon>Apidae</taxon>
        <taxon>Frieseomelitta</taxon>
    </lineage>
</organism>
<feature type="compositionally biased region" description="Basic and acidic residues" evidence="3">
    <location>
        <begin position="389"/>
        <end position="401"/>
    </location>
</feature>
<dbReference type="GO" id="GO:0003341">
    <property type="term" value="P:cilium movement"/>
    <property type="evidence" value="ECO:0007669"/>
    <property type="project" value="TreeGrafter"/>
</dbReference>
<name>A0A833SA24_9HYME</name>
<dbReference type="GO" id="GO:0031514">
    <property type="term" value="C:motile cilium"/>
    <property type="evidence" value="ECO:0007669"/>
    <property type="project" value="TreeGrafter"/>
</dbReference>
<keyword evidence="1" id="KW-0677">Repeat</keyword>
<dbReference type="PANTHER" id="PTHR44314:SF1">
    <property type="entry name" value="CILIA- AND FLAGELLA-ASSOCIATED PROTEIN 70"/>
    <property type="match status" value="1"/>
</dbReference>
<feature type="region of interest" description="Disordered" evidence="3">
    <location>
        <begin position="384"/>
        <end position="407"/>
    </location>
</feature>
<evidence type="ECO:0000256" key="3">
    <source>
        <dbReference type="SAM" id="MobiDB-lite"/>
    </source>
</evidence>
<dbReference type="EMBL" id="WNWW01000068">
    <property type="protein sequence ID" value="KAF3430336.1"/>
    <property type="molecule type" value="Genomic_DNA"/>
</dbReference>
<evidence type="ECO:0000313" key="5">
    <source>
        <dbReference type="Proteomes" id="UP000655588"/>
    </source>
</evidence>
<dbReference type="PANTHER" id="PTHR44314">
    <property type="entry name" value="CILIA- AND FLAGELLA-ASSOCIATED PROTEIN 70"/>
    <property type="match status" value="1"/>
</dbReference>
<dbReference type="Proteomes" id="UP000655588">
    <property type="component" value="Unassembled WGS sequence"/>
</dbReference>
<protein>
    <submittedName>
        <fullName evidence="4">Uncharacterized protein</fullName>
    </submittedName>
</protein>
<keyword evidence="5" id="KW-1185">Reference proteome</keyword>
<dbReference type="AlphaFoldDB" id="A0A833SA24"/>
<evidence type="ECO:0000256" key="1">
    <source>
        <dbReference type="ARBA" id="ARBA00022737"/>
    </source>
</evidence>
<evidence type="ECO:0000313" key="4">
    <source>
        <dbReference type="EMBL" id="KAF3430336.1"/>
    </source>
</evidence>
<dbReference type="GO" id="GO:0070062">
    <property type="term" value="C:extracellular exosome"/>
    <property type="evidence" value="ECO:0007669"/>
    <property type="project" value="TreeGrafter"/>
</dbReference>
<gene>
    <name evidence="4" type="ORF">E2986_11628</name>
</gene>
<reference evidence="4" key="1">
    <citation type="submission" date="2019-11" db="EMBL/GenBank/DDBJ databases">
        <title>The nuclear and mitochondrial genomes of Frieseomelitta varia - a highly eusocial stingless bee (Meliponini) with a permanently sterile worker caste.</title>
        <authorList>
            <person name="Freitas F.C.P."/>
            <person name="Lourenco A.P."/>
            <person name="Nunes F.M.F."/>
            <person name="Paschoal A.R."/>
            <person name="Abreu F.C.P."/>
            <person name="Barbin F.O."/>
            <person name="Bataglia L."/>
            <person name="Cardoso-Junior C.A.M."/>
            <person name="Cervoni M.S."/>
            <person name="Silva S.R."/>
            <person name="Dalarmi F."/>
            <person name="Del Lama M.A."/>
            <person name="Depintor T.S."/>
            <person name="Ferreira K.M."/>
            <person name="Goria P.S."/>
            <person name="Jaskot M.C."/>
            <person name="Lago D.C."/>
            <person name="Luna-Lucena D."/>
            <person name="Moda L.M."/>
            <person name="Nascimento L."/>
            <person name="Pedrino M."/>
            <person name="Rabico F.O."/>
            <person name="Sanches F.C."/>
            <person name="Santos D.E."/>
            <person name="Santos C.G."/>
            <person name="Vieira J."/>
            <person name="Lopes T.F."/>
            <person name="Barchuk A.R."/>
            <person name="Hartfelder K."/>
            <person name="Simoes Z.L.P."/>
            <person name="Bitondi M.M.G."/>
            <person name="Pinheiro D.G."/>
        </authorList>
    </citation>
    <scope>NUCLEOTIDE SEQUENCE</scope>
    <source>
        <strain evidence="4">USP_RPSP 00005682</strain>
        <tissue evidence="4">Whole individual</tissue>
    </source>
</reference>
<evidence type="ECO:0000256" key="2">
    <source>
        <dbReference type="ARBA" id="ARBA00022803"/>
    </source>
</evidence>
<keyword evidence="2" id="KW-0802">TPR repeat</keyword>
<dbReference type="InterPro" id="IPR052628">
    <property type="entry name" value="CFAP70"/>
</dbReference>